<feature type="compositionally biased region" description="Low complexity" evidence="1">
    <location>
        <begin position="46"/>
        <end position="91"/>
    </location>
</feature>
<evidence type="ECO:0000256" key="1">
    <source>
        <dbReference type="SAM" id="MobiDB-lite"/>
    </source>
</evidence>
<comment type="caution">
    <text evidence="2">The sequence shown here is derived from an EMBL/GenBank/DDBJ whole genome shotgun (WGS) entry which is preliminary data.</text>
</comment>
<evidence type="ECO:0008006" key="4">
    <source>
        <dbReference type="Google" id="ProtNLM"/>
    </source>
</evidence>
<accession>A0ABQ7GDZ8</accession>
<dbReference type="Proteomes" id="UP000815325">
    <property type="component" value="Unassembled WGS sequence"/>
</dbReference>
<evidence type="ECO:0000313" key="2">
    <source>
        <dbReference type="EMBL" id="KAF5832835.1"/>
    </source>
</evidence>
<protein>
    <recommendedName>
        <fullName evidence="4">Encoded protein</fullName>
    </recommendedName>
</protein>
<dbReference type="EMBL" id="MU069846">
    <property type="protein sequence ID" value="KAF5832835.1"/>
    <property type="molecule type" value="Genomic_DNA"/>
</dbReference>
<name>A0ABQ7GDZ8_DUNSA</name>
<evidence type="ECO:0000313" key="3">
    <source>
        <dbReference type="Proteomes" id="UP000815325"/>
    </source>
</evidence>
<feature type="region of interest" description="Disordered" evidence="1">
    <location>
        <begin position="40"/>
        <end position="113"/>
    </location>
</feature>
<proteinExistence type="predicted"/>
<gene>
    <name evidence="2" type="ORF">DUNSADRAFT_11174</name>
</gene>
<organism evidence="2 3">
    <name type="scientific">Dunaliella salina</name>
    <name type="common">Green alga</name>
    <name type="synonym">Protococcus salinus</name>
    <dbReference type="NCBI Taxonomy" id="3046"/>
    <lineage>
        <taxon>Eukaryota</taxon>
        <taxon>Viridiplantae</taxon>
        <taxon>Chlorophyta</taxon>
        <taxon>core chlorophytes</taxon>
        <taxon>Chlorophyceae</taxon>
        <taxon>CS clade</taxon>
        <taxon>Chlamydomonadales</taxon>
        <taxon>Dunaliellaceae</taxon>
        <taxon>Dunaliella</taxon>
    </lineage>
</organism>
<keyword evidence="3" id="KW-1185">Reference proteome</keyword>
<reference evidence="2" key="1">
    <citation type="submission" date="2017-08" db="EMBL/GenBank/DDBJ databases">
        <authorList>
            <person name="Polle J.E."/>
            <person name="Barry K."/>
            <person name="Cushman J."/>
            <person name="Schmutz J."/>
            <person name="Tran D."/>
            <person name="Hathwaick L.T."/>
            <person name="Yim W.C."/>
            <person name="Jenkins J."/>
            <person name="Mckie-Krisberg Z.M."/>
            <person name="Prochnik S."/>
            <person name="Lindquist E."/>
            <person name="Dockter R.B."/>
            <person name="Adam C."/>
            <person name="Molina H."/>
            <person name="Bunkerborg J."/>
            <person name="Jin E."/>
            <person name="Buchheim M."/>
            <person name="Magnuson J."/>
        </authorList>
    </citation>
    <scope>NUCLEOTIDE SEQUENCE</scope>
    <source>
        <strain evidence="2">CCAP 19/18</strain>
    </source>
</reference>
<sequence>MPALRTQAQQDRETLDDQRLRLIRTVVLGETQRVRLQWGRRESAVHQQQLQQQQQEQHQQQHYHQQQLSVAISEAAPASASSSRLPSPHSPGNRRSPRQCIPSKRKLEQDLGQ</sequence>